<dbReference type="Proteomes" id="UP000182517">
    <property type="component" value="Chromosome"/>
</dbReference>
<dbReference type="PANTHER" id="PTHR39082">
    <property type="entry name" value="PHOSPHOLIPASE C-BETA-2-RELATED"/>
    <property type="match status" value="1"/>
</dbReference>
<feature type="coiled-coil region" evidence="1">
    <location>
        <begin position="11"/>
        <end position="138"/>
    </location>
</feature>
<dbReference type="InterPro" id="IPR052376">
    <property type="entry name" value="Oxidative_Scav/Glycosyltrans"/>
</dbReference>
<organism evidence="3 4">
    <name type="scientific">Syntrophotalea acetylenivorans</name>
    <dbReference type="NCBI Taxonomy" id="1842532"/>
    <lineage>
        <taxon>Bacteria</taxon>
        <taxon>Pseudomonadati</taxon>
        <taxon>Thermodesulfobacteriota</taxon>
        <taxon>Desulfuromonadia</taxon>
        <taxon>Desulfuromonadales</taxon>
        <taxon>Syntrophotaleaceae</taxon>
        <taxon>Syntrophotalea</taxon>
    </lineage>
</organism>
<dbReference type="KEGG" id="pef:A7E78_08175"/>
<dbReference type="Pfam" id="PF02591">
    <property type="entry name" value="Zn_ribbon_9"/>
    <property type="match status" value="1"/>
</dbReference>
<dbReference type="EMBL" id="CP015519">
    <property type="protein sequence ID" value="APG29070.1"/>
    <property type="molecule type" value="Genomic_DNA"/>
</dbReference>
<reference evidence="3 4" key="1">
    <citation type="journal article" date="2017" name="Genome Announc.">
        <title>Complete Genome Sequences of Two Acetylene-Fermenting Pelobacter acetylenicus Strains.</title>
        <authorList>
            <person name="Sutton J.M."/>
            <person name="Baesman S.M."/>
            <person name="Fierst J.L."/>
            <person name="Poret-Peterson A.T."/>
            <person name="Oremland R.S."/>
            <person name="Dunlap D.S."/>
            <person name="Akob D.M."/>
        </authorList>
    </citation>
    <scope>NUCLEOTIDE SEQUENCE [LARGE SCALE GENOMIC DNA]</scope>
    <source>
        <strain evidence="3 4">SFB93</strain>
    </source>
</reference>
<keyword evidence="4" id="KW-1185">Reference proteome</keyword>
<gene>
    <name evidence="3" type="ORF">A7E78_08175</name>
</gene>
<evidence type="ECO:0000256" key="1">
    <source>
        <dbReference type="SAM" id="Coils"/>
    </source>
</evidence>
<protein>
    <recommendedName>
        <fullName evidence="2">C4-type zinc ribbon domain-containing protein</fullName>
    </recommendedName>
</protein>
<keyword evidence="1" id="KW-0175">Coiled coil</keyword>
<dbReference type="Gene3D" id="1.10.287.1490">
    <property type="match status" value="1"/>
</dbReference>
<evidence type="ECO:0000313" key="3">
    <source>
        <dbReference type="EMBL" id="APG29070.1"/>
    </source>
</evidence>
<proteinExistence type="predicted"/>
<evidence type="ECO:0000313" key="4">
    <source>
        <dbReference type="Proteomes" id="UP000182517"/>
    </source>
</evidence>
<feature type="domain" description="C4-type zinc ribbon" evidence="2">
    <location>
        <begin position="198"/>
        <end position="230"/>
    </location>
</feature>
<dbReference type="STRING" id="1842532.A7E78_08175"/>
<sequence>MEDQMILLKELQGLDQKLNAIGQDQRKLETEREGIDAEVVRIREMVASLEGSISELEEQRSQLRLALDQEQANIEKSEGRLPEIKTQKEYLAVLKEVDTAKKLNKDLSDQIEAKNAEIAALTEEATEKQQSLTEMEEQISVRCGEIEEALKSFEQTRQGLVKERDSQIKPLSRDLQRRYRLLMERRAGVAVVEARNGTCLGCNMHLPPQLFNSLFLAQEIKTCPHCSRLLYVVKED</sequence>
<dbReference type="PANTHER" id="PTHR39082:SF1">
    <property type="entry name" value="SCAVENGER RECEPTOR CLASS A MEMBER 3"/>
    <property type="match status" value="1"/>
</dbReference>
<accession>A0A1L3GT75</accession>
<evidence type="ECO:0000259" key="2">
    <source>
        <dbReference type="Pfam" id="PF02591"/>
    </source>
</evidence>
<dbReference type="InterPro" id="IPR003743">
    <property type="entry name" value="Zf-RING_7"/>
</dbReference>
<name>A0A1L3GT75_9BACT</name>
<dbReference type="AlphaFoldDB" id="A0A1L3GT75"/>